<evidence type="ECO:0000313" key="2">
    <source>
        <dbReference type="Proteomes" id="UP000193928"/>
    </source>
</evidence>
<dbReference type="Pfam" id="PF13469">
    <property type="entry name" value="Sulfotransfer_3"/>
    <property type="match status" value="1"/>
</dbReference>
<dbReference type="GO" id="GO:0016740">
    <property type="term" value="F:transferase activity"/>
    <property type="evidence" value="ECO:0007669"/>
    <property type="project" value="UniProtKB-KW"/>
</dbReference>
<keyword evidence="2" id="KW-1185">Reference proteome</keyword>
<dbReference type="PANTHER" id="PTHR36451">
    <property type="entry name" value="PAPS-DEPENDENT SULFOTRANSFERASE STF3"/>
    <property type="match status" value="1"/>
</dbReference>
<dbReference type="AlphaFoldDB" id="A0A1X1W9B4"/>
<proteinExistence type="predicted"/>
<gene>
    <name evidence="1" type="ORF">AWC08_27700</name>
</gene>
<organism evidence="1 2">
    <name type="scientific">Mycobacterium gordonae</name>
    <dbReference type="NCBI Taxonomy" id="1778"/>
    <lineage>
        <taxon>Bacteria</taxon>
        <taxon>Bacillati</taxon>
        <taxon>Actinomycetota</taxon>
        <taxon>Actinomycetes</taxon>
        <taxon>Mycobacteriales</taxon>
        <taxon>Mycobacteriaceae</taxon>
        <taxon>Mycobacterium</taxon>
    </lineage>
</organism>
<reference evidence="1 2" key="1">
    <citation type="submission" date="2016-01" db="EMBL/GenBank/DDBJ databases">
        <title>The new phylogeny of the genus Mycobacterium.</title>
        <authorList>
            <person name="Tarcisio F."/>
            <person name="Conor M."/>
            <person name="Antonella G."/>
            <person name="Elisabetta G."/>
            <person name="Giulia F.S."/>
            <person name="Sara T."/>
            <person name="Anna F."/>
            <person name="Clotilde B."/>
            <person name="Roberto B."/>
            <person name="Veronica D.S."/>
            <person name="Fabio R."/>
            <person name="Monica P."/>
            <person name="Olivier J."/>
            <person name="Enrico T."/>
            <person name="Nicola S."/>
        </authorList>
    </citation>
    <scope>NUCLEOTIDE SEQUENCE [LARGE SCALE GENOMIC DNA]</scope>
    <source>
        <strain evidence="1 2">DSM 44160</strain>
    </source>
</reference>
<dbReference type="InterPro" id="IPR052736">
    <property type="entry name" value="Stf3_sulfotransferase"/>
</dbReference>
<protein>
    <submittedName>
        <fullName evidence="1">Sulfotransferase</fullName>
    </submittedName>
</protein>
<dbReference type="InterPro" id="IPR027417">
    <property type="entry name" value="P-loop_NTPase"/>
</dbReference>
<name>A0A1X1W9B4_MYCGO</name>
<keyword evidence="1" id="KW-0808">Transferase</keyword>
<dbReference type="SUPFAM" id="SSF52540">
    <property type="entry name" value="P-loop containing nucleoside triphosphate hydrolases"/>
    <property type="match status" value="1"/>
</dbReference>
<dbReference type="PANTHER" id="PTHR36451:SF1">
    <property type="entry name" value="OMEGA-HYDROXY-BETA-DIHYDROMENAQUINONE-9 SULFOTRANSFERASE STF3"/>
    <property type="match status" value="1"/>
</dbReference>
<evidence type="ECO:0000313" key="1">
    <source>
        <dbReference type="EMBL" id="ORV83144.1"/>
    </source>
</evidence>
<dbReference type="Proteomes" id="UP000193928">
    <property type="component" value="Unassembled WGS sequence"/>
</dbReference>
<accession>A0A1X1W9B4</accession>
<sequence>MVRQPHDVRRPDRRRQPAPEVLVATPFDAAAVLAEAQRKESLTDWGPGHFERPLRVLLADYARADLNDIGTHILRSGIVHSLRMRLRTQEWIRRHPDILDEQVAAPIVVVGMMRSGTTLMQRLLAADPRFLCAYGWEVVEVAPKLGQTFTGTDPRIAISEAREAKSRELAPDLFTIHPMYAREAEEEIVFLADAFLSHVPESGAHLPHYRSWLDEQDFTPAYDYLYRMLRFLQWQKRQRGVRGQRWVLKSPAHLGYLDLLRARFPGVHVVHMHRDPRTTIASGASLNATLHAMHADNVDVNRVGAEWLQRMGWTNDRTMAVRDSWDAGRVTDIHFEEAVADPIGQVARVYDAVGVPLTDQARDAMRHWLQVRPREGARPPYRLADYGLRPEQVDERFALYNKRFRDRSSV</sequence>
<dbReference type="EMBL" id="LQOY01000102">
    <property type="protein sequence ID" value="ORV83144.1"/>
    <property type="molecule type" value="Genomic_DNA"/>
</dbReference>
<comment type="caution">
    <text evidence="1">The sequence shown here is derived from an EMBL/GenBank/DDBJ whole genome shotgun (WGS) entry which is preliminary data.</text>
</comment>
<dbReference type="Gene3D" id="3.40.50.300">
    <property type="entry name" value="P-loop containing nucleotide triphosphate hydrolases"/>
    <property type="match status" value="1"/>
</dbReference>